<comment type="pathway">
    <text evidence="10">Cofactor biosynthesis; molybdopterin biosynthesis.</text>
</comment>
<dbReference type="CDD" id="cd01335">
    <property type="entry name" value="Radical_SAM"/>
    <property type="match status" value="1"/>
</dbReference>
<keyword evidence="1 10" id="KW-0004">4Fe-4S</keyword>
<dbReference type="EMBL" id="DRBS01000037">
    <property type="protein sequence ID" value="HDD43407.1"/>
    <property type="molecule type" value="Genomic_DNA"/>
</dbReference>
<evidence type="ECO:0000256" key="2">
    <source>
        <dbReference type="ARBA" id="ARBA00022691"/>
    </source>
</evidence>
<feature type="binding site" evidence="10">
    <location>
        <position position="191"/>
    </location>
    <ligand>
        <name>S-adenosyl-L-methionine</name>
        <dbReference type="ChEBI" id="CHEBI:59789"/>
    </ligand>
</feature>
<dbReference type="InterPro" id="IPR007197">
    <property type="entry name" value="rSAM"/>
</dbReference>
<dbReference type="CDD" id="cd21117">
    <property type="entry name" value="Twitch_MoaA"/>
    <property type="match status" value="1"/>
</dbReference>
<gene>
    <name evidence="10 12" type="primary">moaA</name>
    <name evidence="12" type="ORF">ENG63_00895</name>
</gene>
<dbReference type="PROSITE" id="PS51918">
    <property type="entry name" value="RADICAL_SAM"/>
    <property type="match status" value="1"/>
</dbReference>
<dbReference type="Pfam" id="PF06463">
    <property type="entry name" value="Mob_synth_C"/>
    <property type="match status" value="1"/>
</dbReference>
<feature type="binding site" evidence="10">
    <location>
        <position position="272"/>
    </location>
    <ligand>
        <name>[4Fe-4S] cluster</name>
        <dbReference type="ChEBI" id="CHEBI:49883"/>
        <label>2</label>
        <note>4Fe-4S-substrate</note>
    </ligand>
</feature>
<comment type="cofactor">
    <cofactor evidence="10">
        <name>[4Fe-4S] cluster</name>
        <dbReference type="ChEBI" id="CHEBI:49883"/>
    </cofactor>
    <text evidence="10">Binds 2 [4Fe-4S] clusters. Binds 1 [4Fe-4S] cluster coordinated with 3 cysteines and an exchangeable S-adenosyl-L-methionine and 1 [4Fe-4S] cluster coordinated with 3 cysteines and the GTP-derived substrate.</text>
</comment>
<dbReference type="Pfam" id="PF04055">
    <property type="entry name" value="Radical_SAM"/>
    <property type="match status" value="1"/>
</dbReference>
<dbReference type="GO" id="GO:1904047">
    <property type="term" value="F:S-adenosyl-L-methionine binding"/>
    <property type="evidence" value="ECO:0007669"/>
    <property type="project" value="UniProtKB-UniRule"/>
</dbReference>
<feature type="binding site" evidence="10">
    <location>
        <position position="120"/>
    </location>
    <ligand>
        <name>S-adenosyl-L-methionine</name>
        <dbReference type="ChEBI" id="CHEBI:59789"/>
    </ligand>
</feature>
<organism evidence="12">
    <name type="scientific">Desulfofervidus auxilii</name>
    <dbReference type="NCBI Taxonomy" id="1621989"/>
    <lineage>
        <taxon>Bacteria</taxon>
        <taxon>Pseudomonadati</taxon>
        <taxon>Thermodesulfobacteriota</taxon>
        <taxon>Candidatus Desulfofervidia</taxon>
        <taxon>Candidatus Desulfofervidales</taxon>
        <taxon>Candidatus Desulfofervidaceae</taxon>
        <taxon>Candidatus Desulfofervidus</taxon>
    </lineage>
</organism>
<feature type="binding site" evidence="10">
    <location>
        <position position="96"/>
    </location>
    <ligand>
        <name>GTP</name>
        <dbReference type="ChEBI" id="CHEBI:37565"/>
    </ligand>
</feature>
<keyword evidence="9 10" id="KW-0456">Lyase</keyword>
<dbReference type="PANTHER" id="PTHR22960:SF0">
    <property type="entry name" value="MOLYBDENUM COFACTOR BIOSYNTHESIS PROTEIN 1"/>
    <property type="match status" value="1"/>
</dbReference>
<proteinExistence type="inferred from homology"/>
<keyword evidence="4 10" id="KW-0547">Nucleotide-binding</keyword>
<dbReference type="PANTHER" id="PTHR22960">
    <property type="entry name" value="MOLYBDOPTERIN COFACTOR SYNTHESIS PROTEIN A"/>
    <property type="match status" value="1"/>
</dbReference>
<feature type="binding site" evidence="10">
    <location>
        <position position="65"/>
    </location>
    <ligand>
        <name>GTP</name>
        <dbReference type="ChEBI" id="CHEBI:37565"/>
    </ligand>
</feature>
<dbReference type="UniPathway" id="UPA00344"/>
<sequence length="325" mass="37700">MPLYDPYGRHINYLRISVTDRCNLYCCYCLPRKNIKKLPHHEILRYEEIVHLVRIMAEMGIEKVRITGGEPLLRKNIIYLIKRLKKISNIKKICMTTNGTLLKEMATEIYQAGLRHINISLDTLNPKKYAYITKVNAFSHVWTGIMKALEIGFSPVKINIVLLRGINDDEILDFAKLTLNYPLHIRFIELMPLVYTHIDFNQAFISINEVKKILKRLGNLERIPSSNLDGPAQRFKLKGGIGEIGFIGALTQHFCNKCNRLRLTSDGKLRPCLFSNIEWDLKTPLRQGKDDNILKTIIKEAIIHKPKWHSYNKFNIHYPMVYIGG</sequence>
<dbReference type="GO" id="GO:0051539">
    <property type="term" value="F:4 iron, 4 sulfur cluster binding"/>
    <property type="evidence" value="ECO:0007669"/>
    <property type="project" value="UniProtKB-UniRule"/>
</dbReference>
<evidence type="ECO:0000259" key="11">
    <source>
        <dbReference type="PROSITE" id="PS51918"/>
    </source>
</evidence>
<dbReference type="NCBIfam" id="NF001199">
    <property type="entry name" value="PRK00164.2-1"/>
    <property type="match status" value="1"/>
</dbReference>
<keyword evidence="3 10" id="KW-0479">Metal-binding</keyword>
<evidence type="ECO:0000256" key="10">
    <source>
        <dbReference type="HAMAP-Rule" id="MF_01225"/>
    </source>
</evidence>
<evidence type="ECO:0000256" key="6">
    <source>
        <dbReference type="ARBA" id="ARBA00023014"/>
    </source>
</evidence>
<dbReference type="InterPro" id="IPR013785">
    <property type="entry name" value="Aldolase_TIM"/>
</dbReference>
<dbReference type="SFLD" id="SFLDG01386">
    <property type="entry name" value="main_SPASM_domain-containing"/>
    <property type="match status" value="1"/>
</dbReference>
<dbReference type="InterPro" id="IPR050105">
    <property type="entry name" value="MoCo_biosynth_MoaA/MoaC"/>
</dbReference>
<dbReference type="SFLD" id="SFLDS00029">
    <property type="entry name" value="Radical_SAM"/>
    <property type="match status" value="1"/>
</dbReference>
<dbReference type="GO" id="GO:0005525">
    <property type="term" value="F:GTP binding"/>
    <property type="evidence" value="ECO:0007669"/>
    <property type="project" value="UniProtKB-UniRule"/>
</dbReference>
<feature type="binding site" evidence="10">
    <location>
        <position position="28"/>
    </location>
    <ligand>
        <name>S-adenosyl-L-methionine</name>
        <dbReference type="ChEBI" id="CHEBI:59789"/>
    </ligand>
</feature>
<dbReference type="GO" id="GO:0061798">
    <property type="term" value="F:GTP 3',8'-cyclase activity"/>
    <property type="evidence" value="ECO:0007669"/>
    <property type="project" value="UniProtKB-UniRule"/>
</dbReference>
<feature type="binding site" evidence="10">
    <location>
        <begin position="260"/>
        <end position="262"/>
    </location>
    <ligand>
        <name>GTP</name>
        <dbReference type="ChEBI" id="CHEBI:37565"/>
    </ligand>
</feature>
<reference evidence="12" key="1">
    <citation type="journal article" date="2020" name="mSystems">
        <title>Genome- and Community-Level Interaction Insights into Carbon Utilization and Element Cycling Functions of Hydrothermarchaeota in Hydrothermal Sediment.</title>
        <authorList>
            <person name="Zhou Z."/>
            <person name="Liu Y."/>
            <person name="Xu W."/>
            <person name="Pan J."/>
            <person name="Luo Z.H."/>
            <person name="Li M."/>
        </authorList>
    </citation>
    <scope>NUCLEOTIDE SEQUENCE [LARGE SCALE GENOMIC DNA]</scope>
    <source>
        <strain evidence="12">HyVt-233</strain>
    </source>
</reference>
<dbReference type="InterPro" id="IPR006638">
    <property type="entry name" value="Elp3/MiaA/NifB-like_rSAM"/>
</dbReference>
<evidence type="ECO:0000256" key="4">
    <source>
        <dbReference type="ARBA" id="ARBA00022741"/>
    </source>
</evidence>
<dbReference type="SFLD" id="SFLDG01067">
    <property type="entry name" value="SPASM/twitch_domain_containing"/>
    <property type="match status" value="1"/>
</dbReference>
<keyword evidence="8 10" id="KW-0501">Molybdenum cofactor biosynthesis</keyword>
<evidence type="ECO:0000256" key="9">
    <source>
        <dbReference type="ARBA" id="ARBA00023239"/>
    </source>
</evidence>
<dbReference type="InterPro" id="IPR010505">
    <property type="entry name" value="MoaA_twitch"/>
</dbReference>
<dbReference type="GO" id="GO:0006777">
    <property type="term" value="P:Mo-molybdopterin cofactor biosynthetic process"/>
    <property type="evidence" value="ECO:0007669"/>
    <property type="project" value="UniProtKB-UniRule"/>
</dbReference>
<keyword evidence="6 10" id="KW-0411">Iron-sulfur</keyword>
<evidence type="ECO:0000256" key="1">
    <source>
        <dbReference type="ARBA" id="ARBA00022485"/>
    </source>
</evidence>
<accession>A0A7C0Y1F2</accession>
<feature type="binding site" evidence="10">
    <location>
        <position position="29"/>
    </location>
    <ligand>
        <name>[4Fe-4S] cluster</name>
        <dbReference type="ChEBI" id="CHEBI:49883"/>
        <label>1</label>
        <note>4Fe-4S-S-AdoMet</note>
    </ligand>
</feature>
<dbReference type="GO" id="GO:0046872">
    <property type="term" value="F:metal ion binding"/>
    <property type="evidence" value="ECO:0007669"/>
    <property type="project" value="UniProtKB-KW"/>
</dbReference>
<evidence type="ECO:0000256" key="8">
    <source>
        <dbReference type="ARBA" id="ARBA00023150"/>
    </source>
</evidence>
<keyword evidence="2 10" id="KW-0949">S-adenosyl-L-methionine</keyword>
<name>A0A7C0Y1F2_DESA2</name>
<feature type="binding site" evidence="10">
    <location>
        <position position="157"/>
    </location>
    <ligand>
        <name>GTP</name>
        <dbReference type="ChEBI" id="CHEBI:37565"/>
    </ligand>
</feature>
<comment type="caution">
    <text evidence="12">The sequence shown here is derived from an EMBL/GenBank/DDBJ whole genome shotgun (WGS) entry which is preliminary data.</text>
</comment>
<keyword evidence="7 10" id="KW-0342">GTP-binding</keyword>
<evidence type="ECO:0000313" key="12">
    <source>
        <dbReference type="EMBL" id="HDD43407.1"/>
    </source>
</evidence>
<evidence type="ECO:0000256" key="5">
    <source>
        <dbReference type="ARBA" id="ARBA00023004"/>
    </source>
</evidence>
<dbReference type="HAMAP" id="MF_01225_B">
    <property type="entry name" value="MoaA_B"/>
    <property type="match status" value="1"/>
</dbReference>
<keyword evidence="5 10" id="KW-0408">Iron</keyword>
<dbReference type="SFLD" id="SFLDG01383">
    <property type="entry name" value="cyclic_pyranopterin_phosphate"/>
    <property type="match status" value="1"/>
</dbReference>
<dbReference type="Gene3D" id="3.20.20.70">
    <property type="entry name" value="Aldolase class I"/>
    <property type="match status" value="1"/>
</dbReference>
<dbReference type="InterPro" id="IPR040064">
    <property type="entry name" value="MoaA-like"/>
</dbReference>
<feature type="binding site" evidence="10">
    <location>
        <position position="15"/>
    </location>
    <ligand>
        <name>GTP</name>
        <dbReference type="ChEBI" id="CHEBI:37565"/>
    </ligand>
</feature>
<dbReference type="Proteomes" id="UP000886289">
    <property type="component" value="Unassembled WGS sequence"/>
</dbReference>
<feature type="binding site" evidence="10">
    <location>
        <position position="255"/>
    </location>
    <ligand>
        <name>[4Fe-4S] cluster</name>
        <dbReference type="ChEBI" id="CHEBI:49883"/>
        <label>2</label>
        <note>4Fe-4S-substrate</note>
    </ligand>
</feature>
<dbReference type="InterPro" id="IPR058240">
    <property type="entry name" value="rSAM_sf"/>
</dbReference>
<feature type="domain" description="Radical SAM core" evidence="11">
    <location>
        <begin position="6"/>
        <end position="224"/>
    </location>
</feature>
<evidence type="ECO:0000256" key="3">
    <source>
        <dbReference type="ARBA" id="ARBA00022723"/>
    </source>
</evidence>
<dbReference type="InterPro" id="IPR013483">
    <property type="entry name" value="MoaA"/>
</dbReference>
<protein>
    <recommendedName>
        <fullName evidence="10">GTP 3',8-cyclase</fullName>
        <ecNumber evidence="10">4.1.99.22</ecNumber>
    </recommendedName>
    <alternativeName>
        <fullName evidence="10">Molybdenum cofactor biosynthesis protein A</fullName>
    </alternativeName>
</protein>
<comment type="function">
    <text evidence="10">Catalyzes the cyclization of GTP to (8S)-3',8-cyclo-7,8-dihydroguanosine 5'-triphosphate.</text>
</comment>
<dbReference type="EC" id="4.1.99.22" evidence="10"/>
<dbReference type="AlphaFoldDB" id="A0A7C0Y1F2"/>
<comment type="similarity">
    <text evidence="10">Belongs to the radical SAM superfamily. MoaA family.</text>
</comment>
<feature type="binding site" evidence="10">
    <location>
        <position position="22"/>
    </location>
    <ligand>
        <name>[4Fe-4S] cluster</name>
        <dbReference type="ChEBI" id="CHEBI:49883"/>
        <label>1</label>
        <note>4Fe-4S-S-AdoMet</note>
    </ligand>
</feature>
<feature type="binding site" evidence="10">
    <location>
        <position position="69"/>
    </location>
    <ligand>
        <name>S-adenosyl-L-methionine</name>
        <dbReference type="ChEBI" id="CHEBI:59789"/>
    </ligand>
</feature>
<dbReference type="NCBIfam" id="TIGR02666">
    <property type="entry name" value="moaA"/>
    <property type="match status" value="1"/>
</dbReference>
<feature type="binding site" evidence="10">
    <location>
        <position position="26"/>
    </location>
    <ligand>
        <name>[4Fe-4S] cluster</name>
        <dbReference type="ChEBI" id="CHEBI:49883"/>
        <label>1</label>
        <note>4Fe-4S-S-AdoMet</note>
    </ligand>
</feature>
<comment type="catalytic activity">
    <reaction evidence="10">
        <text>GTP + AH2 + S-adenosyl-L-methionine = (8S)-3',8-cyclo-7,8-dihydroguanosine 5'-triphosphate + 5'-deoxyadenosine + L-methionine + A + H(+)</text>
        <dbReference type="Rhea" id="RHEA:49576"/>
        <dbReference type="ChEBI" id="CHEBI:13193"/>
        <dbReference type="ChEBI" id="CHEBI:15378"/>
        <dbReference type="ChEBI" id="CHEBI:17319"/>
        <dbReference type="ChEBI" id="CHEBI:17499"/>
        <dbReference type="ChEBI" id="CHEBI:37565"/>
        <dbReference type="ChEBI" id="CHEBI:57844"/>
        <dbReference type="ChEBI" id="CHEBI:59789"/>
        <dbReference type="ChEBI" id="CHEBI:131766"/>
        <dbReference type="EC" id="4.1.99.22"/>
    </reaction>
</comment>
<feature type="binding site" evidence="10">
    <location>
        <position position="258"/>
    </location>
    <ligand>
        <name>[4Fe-4S] cluster</name>
        <dbReference type="ChEBI" id="CHEBI:49883"/>
        <label>2</label>
        <note>4Fe-4S-substrate</note>
    </ligand>
</feature>
<dbReference type="SUPFAM" id="SSF102114">
    <property type="entry name" value="Radical SAM enzymes"/>
    <property type="match status" value="1"/>
</dbReference>
<dbReference type="SMART" id="SM00729">
    <property type="entry name" value="Elp3"/>
    <property type="match status" value="1"/>
</dbReference>
<dbReference type="GO" id="GO:0061799">
    <property type="term" value="F:cyclic pyranopterin monophosphate synthase activity"/>
    <property type="evidence" value="ECO:0007669"/>
    <property type="project" value="TreeGrafter"/>
</dbReference>
<evidence type="ECO:0000256" key="7">
    <source>
        <dbReference type="ARBA" id="ARBA00023134"/>
    </source>
</evidence>
<comment type="subunit">
    <text evidence="10">Monomer and homodimer.</text>
</comment>